<feature type="transmembrane region" description="Helical" evidence="7">
    <location>
        <begin position="84"/>
        <end position="117"/>
    </location>
</feature>
<evidence type="ECO:0000256" key="1">
    <source>
        <dbReference type="ARBA" id="ARBA00004141"/>
    </source>
</evidence>
<sequence length="448" mass="47715">MARSQWGSRFGFILAAAGSAVGLGAVWKFPYVTATNGGGVFLFIYLAISLTLGLVLMVTEWALGRAAQSGPVGVFKRATKNGASPAWALIGYGTILTCFLILSFYCVVGGWTVAYFLKSLGAGGPLLTPDAEVLKAQFDAFVGNPLWSSLSFVTFAALTTWIVVGGVSKGIETLSKYLMPVLFLLMLVLIVRGLTLPGATDGLLYYLRPDLSKITGKMLVDAMGLSLFSLSLGMGIMVTYGSYITSETKLVRSSLWVIFLAVTTCFLAGLMVLPPVFAFGFSPTTGPGLTMVTMPAVFAHLPAGSMFAMAFFFLLLVAALTSSVSILEVIVSFLIDEFGWSRSKSAWLTVAAFCVTGLGACLSQDGGWLGGATVFGKNLFNLYDYTTSNLLMPLGELALAIFAGWVAWPLIETQVGASDSRSVLMRAMRVFLRFVLPVLIVIVMISGL</sequence>
<name>A0A2U8E279_9BACT</name>
<keyword evidence="6" id="KW-0769">Symport</keyword>
<feature type="transmembrane region" description="Helical" evidence="7">
    <location>
        <begin position="390"/>
        <end position="410"/>
    </location>
</feature>
<evidence type="ECO:0000313" key="9">
    <source>
        <dbReference type="Proteomes" id="UP000244896"/>
    </source>
</evidence>
<evidence type="ECO:0000313" key="8">
    <source>
        <dbReference type="EMBL" id="AWI08910.1"/>
    </source>
</evidence>
<organism evidence="8 9">
    <name type="scientific">Ereboglobus luteus</name>
    <dbReference type="NCBI Taxonomy" id="1796921"/>
    <lineage>
        <taxon>Bacteria</taxon>
        <taxon>Pseudomonadati</taxon>
        <taxon>Verrucomicrobiota</taxon>
        <taxon>Opitutia</taxon>
        <taxon>Opitutales</taxon>
        <taxon>Opitutaceae</taxon>
        <taxon>Ereboglobus</taxon>
    </lineage>
</organism>
<dbReference type="RefSeq" id="WP_108824722.1">
    <property type="nucleotide sequence ID" value="NZ_CP023004.1"/>
</dbReference>
<dbReference type="AlphaFoldDB" id="A0A2U8E279"/>
<feature type="transmembrane region" description="Helical" evidence="7">
    <location>
        <begin position="219"/>
        <end position="243"/>
    </location>
</feature>
<dbReference type="GO" id="GO:0016020">
    <property type="term" value="C:membrane"/>
    <property type="evidence" value="ECO:0007669"/>
    <property type="project" value="UniProtKB-SubCell"/>
</dbReference>
<dbReference type="OrthoDB" id="9762833at2"/>
<dbReference type="KEGG" id="elut:CKA38_06275"/>
<dbReference type="GO" id="GO:0015293">
    <property type="term" value="F:symporter activity"/>
    <property type="evidence" value="ECO:0007669"/>
    <property type="project" value="UniProtKB-KW"/>
</dbReference>
<dbReference type="PANTHER" id="PTHR42948:SF1">
    <property type="entry name" value="TRANSPORTER"/>
    <property type="match status" value="1"/>
</dbReference>
<keyword evidence="3 6" id="KW-0812">Transmembrane</keyword>
<reference evidence="8 9" key="1">
    <citation type="journal article" date="2018" name="Syst. Appl. Microbiol.">
        <title>Ereboglobus luteus gen. nov. sp. nov. from cockroach guts, and new insights into the oxygen relationship of the genera Opitutus and Didymococcus (Verrucomicrobia: Opitutaceae).</title>
        <authorList>
            <person name="Tegtmeier D."/>
            <person name="Belitz A."/>
            <person name="Radek R."/>
            <person name="Heimerl T."/>
            <person name="Brune A."/>
        </authorList>
    </citation>
    <scope>NUCLEOTIDE SEQUENCE [LARGE SCALE GENOMIC DNA]</scope>
    <source>
        <strain evidence="8 9">Ho45</strain>
    </source>
</reference>
<dbReference type="Proteomes" id="UP000244896">
    <property type="component" value="Chromosome"/>
</dbReference>
<keyword evidence="9" id="KW-1185">Reference proteome</keyword>
<evidence type="ECO:0000256" key="4">
    <source>
        <dbReference type="ARBA" id="ARBA00022989"/>
    </source>
</evidence>
<dbReference type="Pfam" id="PF00209">
    <property type="entry name" value="SNF"/>
    <property type="match status" value="2"/>
</dbReference>
<dbReference type="CDD" id="cd10336">
    <property type="entry name" value="SLC6sbd_Tyt1-Like"/>
    <property type="match status" value="1"/>
</dbReference>
<feature type="transmembrane region" description="Helical" evidence="7">
    <location>
        <begin position="177"/>
        <end position="199"/>
    </location>
</feature>
<evidence type="ECO:0000256" key="3">
    <source>
        <dbReference type="ARBA" id="ARBA00022692"/>
    </source>
</evidence>
<dbReference type="PANTHER" id="PTHR42948">
    <property type="entry name" value="TRANSPORTER"/>
    <property type="match status" value="1"/>
</dbReference>
<dbReference type="EMBL" id="CP023004">
    <property type="protein sequence ID" value="AWI08910.1"/>
    <property type="molecule type" value="Genomic_DNA"/>
</dbReference>
<feature type="transmembrane region" description="Helical" evidence="7">
    <location>
        <begin position="255"/>
        <end position="281"/>
    </location>
</feature>
<keyword evidence="2 6" id="KW-0813">Transport</keyword>
<dbReference type="NCBIfam" id="NF037979">
    <property type="entry name" value="Na_transp"/>
    <property type="match status" value="1"/>
</dbReference>
<proteinExistence type="inferred from homology"/>
<keyword evidence="5 7" id="KW-0472">Membrane</keyword>
<evidence type="ECO:0000256" key="6">
    <source>
        <dbReference type="RuleBase" id="RU003732"/>
    </source>
</evidence>
<accession>A0A2U8E279</accession>
<dbReference type="InterPro" id="IPR037272">
    <property type="entry name" value="SNS_sf"/>
</dbReference>
<dbReference type="PRINTS" id="PR00176">
    <property type="entry name" value="NANEUSMPORT"/>
</dbReference>
<protein>
    <recommendedName>
        <fullName evidence="6">Transporter</fullName>
    </recommendedName>
</protein>
<dbReference type="InterPro" id="IPR000175">
    <property type="entry name" value="Na/ntran_symport"/>
</dbReference>
<feature type="transmembrane region" description="Helical" evidence="7">
    <location>
        <begin position="301"/>
        <end position="334"/>
    </location>
</feature>
<keyword evidence="4 7" id="KW-1133">Transmembrane helix</keyword>
<comment type="similarity">
    <text evidence="6">Belongs to the sodium:neurotransmitter symporter (SNF) (TC 2.A.22) family.</text>
</comment>
<feature type="transmembrane region" description="Helical" evidence="7">
    <location>
        <begin position="430"/>
        <end position="447"/>
    </location>
</feature>
<dbReference type="SUPFAM" id="SSF161070">
    <property type="entry name" value="SNF-like"/>
    <property type="match status" value="1"/>
</dbReference>
<dbReference type="PROSITE" id="PS00610">
    <property type="entry name" value="NA_NEUROTRAN_SYMP_1"/>
    <property type="match status" value="1"/>
</dbReference>
<feature type="transmembrane region" description="Helical" evidence="7">
    <location>
        <begin position="346"/>
        <end position="370"/>
    </location>
</feature>
<feature type="transmembrane region" description="Helical" evidence="7">
    <location>
        <begin position="40"/>
        <end position="63"/>
    </location>
</feature>
<evidence type="ECO:0000256" key="5">
    <source>
        <dbReference type="ARBA" id="ARBA00023136"/>
    </source>
</evidence>
<evidence type="ECO:0000256" key="7">
    <source>
        <dbReference type="SAM" id="Phobius"/>
    </source>
</evidence>
<gene>
    <name evidence="8" type="ORF">CKA38_06275</name>
</gene>
<dbReference type="InterPro" id="IPR047218">
    <property type="entry name" value="YocR/YhdH-like"/>
</dbReference>
<evidence type="ECO:0000256" key="2">
    <source>
        <dbReference type="ARBA" id="ARBA00022448"/>
    </source>
</evidence>
<comment type="subcellular location">
    <subcellularLocation>
        <location evidence="1">Membrane</location>
        <topology evidence="1">Multi-pass membrane protein</topology>
    </subcellularLocation>
</comment>
<feature type="transmembrane region" description="Helical" evidence="7">
    <location>
        <begin position="146"/>
        <end position="165"/>
    </location>
</feature>
<dbReference type="PROSITE" id="PS50267">
    <property type="entry name" value="NA_NEUROTRAN_SYMP_3"/>
    <property type="match status" value="1"/>
</dbReference>